<gene>
    <name evidence="1" type="ORF">BH720_07815</name>
</gene>
<sequence length="73" mass="8347">MFNLIEKTIQPLQLNYKILEAAYELYLKAPQSDYPEINLQELSRKTGASILECRNAIVSANELRRFPNCALCA</sequence>
<dbReference type="EMBL" id="MJGC01000044">
    <property type="protein sequence ID" value="OEJ75826.1"/>
    <property type="molecule type" value="Genomic_DNA"/>
</dbReference>
<evidence type="ECO:0000313" key="1">
    <source>
        <dbReference type="EMBL" id="OEJ75826.1"/>
    </source>
</evidence>
<comment type="caution">
    <text evidence="1">The sequence shown here is derived from an EMBL/GenBank/DDBJ whole genome shotgun (WGS) entry which is preliminary data.</text>
</comment>
<dbReference type="AlphaFoldDB" id="A0A1E5QMC5"/>
<organism evidence="1">
    <name type="scientific">Desertifilum tharense IPPAS B-1220</name>
    <dbReference type="NCBI Taxonomy" id="1781255"/>
    <lineage>
        <taxon>Bacteria</taxon>
        <taxon>Bacillati</taxon>
        <taxon>Cyanobacteriota</taxon>
        <taxon>Cyanophyceae</taxon>
        <taxon>Desertifilales</taxon>
        <taxon>Desertifilaceae</taxon>
        <taxon>Desertifilum</taxon>
    </lineage>
</organism>
<protein>
    <submittedName>
        <fullName evidence="1">Uncharacterized protein</fullName>
    </submittedName>
</protein>
<reference evidence="1" key="1">
    <citation type="submission" date="2016-09" db="EMBL/GenBank/DDBJ databases">
        <title>Draft genome of thermotolerant cyanobacterium Desertifilum sp. strain IPPAS B-1220.</title>
        <authorList>
            <person name="Sinetova M.A."/>
            <person name="Bolakhan K."/>
            <person name="Zayadan B.K."/>
            <person name="Mironov K.S."/>
            <person name="Ustinova V."/>
            <person name="Kupriyanova E.V."/>
            <person name="Sidorov R.A."/>
            <person name="Skrypnik A.N."/>
            <person name="Gogoleva N.E."/>
            <person name="Gogolev Y.V."/>
            <person name="Los D.A."/>
        </authorList>
    </citation>
    <scope>NUCLEOTIDE SEQUENCE [LARGE SCALE GENOMIC DNA]</scope>
    <source>
        <strain evidence="1">IPPAS B-1220</strain>
    </source>
</reference>
<accession>A0A1E5QMC5</accession>
<name>A0A1E5QMC5_9CYAN</name>
<proteinExistence type="predicted"/>
<dbReference type="OrthoDB" id="466644at2"/>
<dbReference type="RefSeq" id="WP_069966618.1">
    <property type="nucleotide sequence ID" value="NZ_CM124774.1"/>
</dbReference>